<dbReference type="Gene3D" id="3.20.20.80">
    <property type="entry name" value="Glycosidases"/>
    <property type="match status" value="1"/>
</dbReference>
<keyword evidence="8" id="KW-1185">Reference proteome</keyword>
<dbReference type="GO" id="GO:0120053">
    <property type="term" value="F:ribitol beta-1,4-xylosyltransferase activity"/>
    <property type="evidence" value="ECO:0007669"/>
    <property type="project" value="InterPro"/>
</dbReference>
<evidence type="ECO:0000256" key="3">
    <source>
        <dbReference type="ARBA" id="ARBA00023295"/>
    </source>
</evidence>
<dbReference type="InterPro" id="IPR017853">
    <property type="entry name" value="GH"/>
</dbReference>
<dbReference type="InterPro" id="IPR057538">
    <property type="entry name" value="RXYLT1_C"/>
</dbReference>
<dbReference type="InterPro" id="IPR022790">
    <property type="entry name" value="GH26_dom"/>
</dbReference>
<feature type="domain" description="GH26" evidence="6">
    <location>
        <begin position="755"/>
        <end position="1074"/>
    </location>
</feature>
<comment type="caution">
    <text evidence="7">The sequence shown here is derived from an EMBL/GenBank/DDBJ whole genome shotgun (WGS) entry which is preliminary data.</text>
</comment>
<proteinExistence type="inferred from homology"/>
<organism evidence="7 8">
    <name type="scientific">Chrysophaeum taylorii</name>
    <dbReference type="NCBI Taxonomy" id="2483200"/>
    <lineage>
        <taxon>Eukaryota</taxon>
        <taxon>Sar</taxon>
        <taxon>Stramenopiles</taxon>
        <taxon>Ochrophyta</taxon>
        <taxon>Pelagophyceae</taxon>
        <taxon>Pelagomonadales</taxon>
        <taxon>Pelagomonadaceae</taxon>
        <taxon>Chrysophaeum</taxon>
    </lineage>
</organism>
<keyword evidence="5" id="KW-1133">Transmembrane helix</keyword>
<keyword evidence="5" id="KW-0472">Membrane</keyword>
<name>A0AAD7UCC3_9STRA</name>
<dbReference type="Pfam" id="PF24785">
    <property type="entry name" value="RXYLT1_C"/>
    <property type="match status" value="1"/>
</dbReference>
<gene>
    <name evidence="7" type="ORF">CTAYLR_004508</name>
</gene>
<feature type="region of interest" description="Disordered" evidence="4">
    <location>
        <begin position="1060"/>
        <end position="1086"/>
    </location>
</feature>
<keyword evidence="3" id="KW-0326">Glycosidase</keyword>
<dbReference type="InterPro" id="IPR055286">
    <property type="entry name" value="RXYLT1-like"/>
</dbReference>
<comment type="similarity">
    <text evidence="1">Belongs to the glycosyl hydrolase 26 family.</text>
</comment>
<evidence type="ECO:0000259" key="6">
    <source>
        <dbReference type="PROSITE" id="PS51764"/>
    </source>
</evidence>
<dbReference type="Proteomes" id="UP001230188">
    <property type="component" value="Unassembled WGS sequence"/>
</dbReference>
<dbReference type="PANTHER" id="PTHR15576">
    <property type="entry name" value="RIBITOL-5-PHOSPHATE XYLOSYLTRANSFERASE 1"/>
    <property type="match status" value="1"/>
</dbReference>
<feature type="compositionally biased region" description="Low complexity" evidence="4">
    <location>
        <begin position="1063"/>
        <end position="1073"/>
    </location>
</feature>
<dbReference type="AlphaFoldDB" id="A0AAD7UCC3"/>
<dbReference type="GO" id="GO:0016985">
    <property type="term" value="F:mannan endo-1,4-beta-mannosidase activity"/>
    <property type="evidence" value="ECO:0007669"/>
    <property type="project" value="InterPro"/>
</dbReference>
<evidence type="ECO:0000256" key="4">
    <source>
        <dbReference type="SAM" id="MobiDB-lite"/>
    </source>
</evidence>
<dbReference type="SUPFAM" id="SSF51445">
    <property type="entry name" value="(Trans)glycosidases"/>
    <property type="match status" value="1"/>
</dbReference>
<reference evidence="7" key="1">
    <citation type="submission" date="2023-01" db="EMBL/GenBank/DDBJ databases">
        <title>Metagenome sequencing of chrysophaentin producing Chrysophaeum taylorii.</title>
        <authorList>
            <person name="Davison J."/>
            <person name="Bewley C."/>
        </authorList>
    </citation>
    <scope>NUCLEOTIDE SEQUENCE</scope>
    <source>
        <strain evidence="7">NIES-1699</strain>
    </source>
</reference>
<keyword evidence="2" id="KW-0378">Hydrolase</keyword>
<evidence type="ECO:0000313" key="8">
    <source>
        <dbReference type="Proteomes" id="UP001230188"/>
    </source>
</evidence>
<dbReference type="GO" id="GO:0006080">
    <property type="term" value="P:substituted mannan metabolic process"/>
    <property type="evidence" value="ECO:0007669"/>
    <property type="project" value="InterPro"/>
</dbReference>
<evidence type="ECO:0000256" key="2">
    <source>
        <dbReference type="ARBA" id="ARBA00022801"/>
    </source>
</evidence>
<keyword evidence="5" id="KW-0812">Transmembrane</keyword>
<dbReference type="InterPro" id="IPR000805">
    <property type="entry name" value="Glyco_hydro_26"/>
</dbReference>
<evidence type="ECO:0000256" key="5">
    <source>
        <dbReference type="SAM" id="Phobius"/>
    </source>
</evidence>
<dbReference type="Pfam" id="PF02156">
    <property type="entry name" value="Glyco_hydro_26"/>
    <property type="match status" value="1"/>
</dbReference>
<dbReference type="EMBL" id="JAQMWT010000456">
    <property type="protein sequence ID" value="KAJ8601069.1"/>
    <property type="molecule type" value="Genomic_DNA"/>
</dbReference>
<accession>A0AAD7UCC3</accession>
<dbReference type="PROSITE" id="PS51764">
    <property type="entry name" value="GH26"/>
    <property type="match status" value="1"/>
</dbReference>
<dbReference type="GO" id="GO:0005794">
    <property type="term" value="C:Golgi apparatus"/>
    <property type="evidence" value="ECO:0007669"/>
    <property type="project" value="TreeGrafter"/>
</dbReference>
<evidence type="ECO:0000256" key="1">
    <source>
        <dbReference type="ARBA" id="ARBA00007754"/>
    </source>
</evidence>
<sequence>MTEEAESLLASRRREKEVADEVAARQSSRRRKRLFLAACGALSGAALAVATVEMSRRSEEVKSSLLYWNGYEPMWNVTCGIYDDDAVYGAASCSEPDVEWFCDEDCAEGSACYEVCGSACDYSASLDYSWGAYCVWEAWASLPDLCAGTFEPSSPDEQRRRLSVNGITCAWHAYCEACDGGKNEYCQAVYHYYFNATQDYIYTGNEQAAEALEEPILATWCEKFDLPKKEANIHDCGDDERRPWDATCEQWNSSITTTTSNDDARTKLVEVVVETGLYSPYVYQSYSLWRYLLNGDIGAAIPGLEGSQIEVTSYTVKTLEALSKMFEGNAVPAGSIVFVDVVGNVDQENTLEEELPEVSDDVRARGCVDEPWSKSVEVCTTKIDAKCTYLHTDAVLLRSGVIRKLLSYTEPLVLVLAGDIGCRLRLPETHHRIILPNDGGLSQVRDQHAADVWFWPQGLEDYASQSSADVLASAVARAAASSEYDRPYLATLSMTYYFRKPSRIRLQEWLENHGEELTALGTVSLESERSTGANVSHHWSLGSPYPGTLQALNSSIFTICPAGDIWSSGRVLEAMLLGSIPVVDATFETDDGASAKGCYDPAVFYRDGDARVFPHVAPVVLVKNWADLPSALANAKKFSPSEVVDYVANLMTYARNAVLDFSFGEWRHTQKTTCRDINLAPEDKAFQVSEATSYYGDDEWFDKYVDTPSQVVGIVTAVAVVCVLFGAQLSSDDELEEQQQQQARFAGVSDPGATSLAKTLYARLESVAESSGVIFGHQSDAIYGQHFFDRNGERGLSDVKEATGSVPVLTGYNVDDLYDGKIDPANITKRSWDEYGGFAQLMWSAPNPTTVADSTSKSADRSCSGNPAKELVVDGSRPNKAWNMLLDKVAKHIKALERPVVFRLFHEMTGWWFWWSRACSTDDDFKAAWRYTVEYLRARGANNVLFAYCPSKPSDDGMLEAAKHRYPGDAYVDLIGFDRYSASDGFKDDLAGDCEAIIAWARERGKIPILGETGISEGLQFVNPEHHDFWLQDVKPLLDHECSALAYVLTWANFSPFKPPTPASSTSPPTIKTHSSSPTRIPGLIT</sequence>
<evidence type="ECO:0000313" key="7">
    <source>
        <dbReference type="EMBL" id="KAJ8601069.1"/>
    </source>
</evidence>
<feature type="transmembrane region" description="Helical" evidence="5">
    <location>
        <begin position="34"/>
        <end position="52"/>
    </location>
</feature>
<dbReference type="GO" id="GO:0035269">
    <property type="term" value="P:protein O-linked glycosylation via mannose"/>
    <property type="evidence" value="ECO:0007669"/>
    <property type="project" value="InterPro"/>
</dbReference>
<protein>
    <recommendedName>
        <fullName evidence="6">GH26 domain-containing protein</fullName>
    </recommendedName>
</protein>
<dbReference type="PRINTS" id="PR00739">
    <property type="entry name" value="GLHYDRLASE26"/>
</dbReference>
<dbReference type="PANTHER" id="PTHR15576:SF1">
    <property type="entry name" value="RIBITOL-5-PHOSPHATE XYLOSYLTRANSFERASE 1"/>
    <property type="match status" value="1"/>
</dbReference>